<dbReference type="RefSeq" id="WP_207988101.1">
    <property type="nucleotide sequence ID" value="NZ_CP071794.1"/>
</dbReference>
<name>A0ABX7T741_9SPHN</name>
<evidence type="ECO:0000313" key="1">
    <source>
        <dbReference type="EMBL" id="QTD56279.1"/>
    </source>
</evidence>
<dbReference type="EMBL" id="CP071794">
    <property type="protein sequence ID" value="QTD56279.1"/>
    <property type="molecule type" value="Genomic_DNA"/>
</dbReference>
<evidence type="ECO:0000313" key="2">
    <source>
        <dbReference type="Proteomes" id="UP000663923"/>
    </source>
</evidence>
<organism evidence="1 2">
    <name type="scientific">Parasphingorhabdus cellanae</name>
    <dbReference type="NCBI Taxonomy" id="2806553"/>
    <lineage>
        <taxon>Bacteria</taxon>
        <taxon>Pseudomonadati</taxon>
        <taxon>Pseudomonadota</taxon>
        <taxon>Alphaproteobacteria</taxon>
        <taxon>Sphingomonadales</taxon>
        <taxon>Sphingomonadaceae</taxon>
        <taxon>Parasphingorhabdus</taxon>
    </lineage>
</organism>
<keyword evidence="2" id="KW-1185">Reference proteome</keyword>
<sequence length="71" mass="8043">MSAVSDVLAGLKKVILLEENVSRLQEEVAGVAKDVRRTRDYAAEIDKRVIRIETMIEMSGRTSENQPRIEK</sequence>
<protein>
    <submittedName>
        <fullName evidence="1">Uncharacterized protein</fullName>
    </submittedName>
</protein>
<reference evidence="1 2" key="1">
    <citation type="submission" date="2021-03" db="EMBL/GenBank/DDBJ databases">
        <title>Complete genome of Parasphingorhabdus_sp.JHSY0214.</title>
        <authorList>
            <person name="Yoo J.H."/>
            <person name="Bae J.W."/>
        </authorList>
    </citation>
    <scope>NUCLEOTIDE SEQUENCE [LARGE SCALE GENOMIC DNA]</scope>
    <source>
        <strain evidence="1 2">JHSY0214</strain>
    </source>
</reference>
<gene>
    <name evidence="1" type="ORF">J4G78_01345</name>
</gene>
<proteinExistence type="predicted"/>
<dbReference type="Proteomes" id="UP000663923">
    <property type="component" value="Chromosome"/>
</dbReference>
<accession>A0ABX7T741</accession>